<dbReference type="EMBL" id="CP003422">
    <property type="protein sequence ID" value="AGN70789.1"/>
    <property type="molecule type" value="Genomic_DNA"/>
</dbReference>
<dbReference type="AlphaFoldDB" id="R9ULR1"/>
<proteinExistence type="predicted"/>
<gene>
    <name evidence="1" type="ORF">B2K_40135</name>
</gene>
<dbReference type="KEGG" id="pmw:B2K_40135"/>
<dbReference type="RefSeq" id="WP_016362945.1">
    <property type="nucleotide sequence ID" value="NC_017672.3"/>
</dbReference>
<protein>
    <submittedName>
        <fullName evidence="1">Uncharacterized protein</fullName>
    </submittedName>
</protein>
<evidence type="ECO:0000313" key="2">
    <source>
        <dbReference type="Proteomes" id="UP000007392"/>
    </source>
</evidence>
<dbReference type="Proteomes" id="UP000007392">
    <property type="component" value="Chromosome"/>
</dbReference>
<sequence length="58" mass="6676">MDPSGYRKRLPALHAVGGRPVFGSRASVFSEGGFSTPYRPRWTAQRFIFTYRKLSVRR</sequence>
<evidence type="ECO:0000313" key="1">
    <source>
        <dbReference type="EMBL" id="AGN70789.1"/>
    </source>
</evidence>
<organism evidence="1 2">
    <name type="scientific">Paenibacillus mucilaginosus K02</name>
    <dbReference type="NCBI Taxonomy" id="997761"/>
    <lineage>
        <taxon>Bacteria</taxon>
        <taxon>Bacillati</taxon>
        <taxon>Bacillota</taxon>
        <taxon>Bacilli</taxon>
        <taxon>Bacillales</taxon>
        <taxon>Paenibacillaceae</taxon>
        <taxon>Paenibacillus</taxon>
    </lineage>
</organism>
<name>R9ULR1_9BACL</name>
<accession>R9ULR1</accession>
<dbReference type="HOGENOM" id="CLU_2975079_0_0_9"/>
<reference evidence="1 2" key="1">
    <citation type="submission" date="2013-06" db="EMBL/GenBank/DDBJ databases">
        <title>Complete genome sequence of Paenibacillus mucilaginosus K02.</title>
        <authorList>
            <person name="Xiao B."/>
            <person name="Sun L."/>
            <person name="Xiao L."/>
            <person name="Lian B."/>
        </authorList>
    </citation>
    <scope>NUCLEOTIDE SEQUENCE [LARGE SCALE GENOMIC DNA]</scope>
    <source>
        <strain evidence="1 2">K02</strain>
    </source>
</reference>